<sequence>MATKRIRAAALLAVLLLCSLCVSGCGDRAELPDKAFVMGVGIDDAGDGEVLVTFQVYKPSQSVAAKGKPGKPYINIRTKGKSVMEAVRDITIHLGRKAQFSHMRVILISERLARRIPITLLLDMFYRDNEPRLTSTVMITKGRATDYFDKVPFIENTISQQYYLSEKSEQYYSGKTVGTTLLTLALQLRSESAIGAVPYLALSGKDTGTEPGVSGLMLVQNGIVTTKYSGQQTEGLLRLLGHDNNGIVEIPCRAGKPREDEENGDEGSNMTDAGGDQNTAAKRLNESAELLRFSSTRTLELSGGEVKAHFRVHAAVATLELSCTKLDTEAQETAFADKISAELKRQLQQSMKQLQQKKADLLGIGNDIYKHHPRLWKKWKPDWPDKFAAMDADFEVDTVILTHGTTAGRSLLATHPE</sequence>
<feature type="chain" id="PRO_5038975371" description="Ger(X)C family spore germination protein" evidence="9">
    <location>
        <begin position="25"/>
        <end position="417"/>
    </location>
</feature>
<name>A0A7X4YVQ9_9BACL</name>
<dbReference type="GO" id="GO:0009847">
    <property type="term" value="P:spore germination"/>
    <property type="evidence" value="ECO:0007669"/>
    <property type="project" value="InterPro"/>
</dbReference>
<evidence type="ECO:0000256" key="2">
    <source>
        <dbReference type="ARBA" id="ARBA00007886"/>
    </source>
</evidence>
<dbReference type="Proteomes" id="UP000558113">
    <property type="component" value="Unassembled WGS sequence"/>
</dbReference>
<evidence type="ECO:0000256" key="3">
    <source>
        <dbReference type="ARBA" id="ARBA00022544"/>
    </source>
</evidence>
<keyword evidence="4 9" id="KW-0732">Signal</keyword>
<keyword evidence="3" id="KW-0309">Germination</keyword>
<dbReference type="PANTHER" id="PTHR35789">
    <property type="entry name" value="SPORE GERMINATION PROTEIN B3"/>
    <property type="match status" value="1"/>
</dbReference>
<dbReference type="Gene3D" id="3.30.300.210">
    <property type="entry name" value="Nutrient germinant receptor protein C, domain 3"/>
    <property type="match status" value="1"/>
</dbReference>
<keyword evidence="7" id="KW-0449">Lipoprotein</keyword>
<evidence type="ECO:0000256" key="6">
    <source>
        <dbReference type="ARBA" id="ARBA00023139"/>
    </source>
</evidence>
<dbReference type="InterPro" id="IPR008844">
    <property type="entry name" value="Spore_GerAC-like"/>
</dbReference>
<dbReference type="EMBL" id="JAAAMU010000033">
    <property type="protein sequence ID" value="NBC73433.1"/>
    <property type="molecule type" value="Genomic_DNA"/>
</dbReference>
<keyword evidence="6" id="KW-0564">Palmitate</keyword>
<dbReference type="Gene3D" id="6.20.190.10">
    <property type="entry name" value="Nutrient germinant receptor protein C, domain 1"/>
    <property type="match status" value="1"/>
</dbReference>
<evidence type="ECO:0000256" key="7">
    <source>
        <dbReference type="ARBA" id="ARBA00023288"/>
    </source>
</evidence>
<dbReference type="PANTHER" id="PTHR35789:SF1">
    <property type="entry name" value="SPORE GERMINATION PROTEIN B3"/>
    <property type="match status" value="1"/>
</dbReference>
<feature type="signal peptide" evidence="9">
    <location>
        <begin position="1"/>
        <end position="24"/>
    </location>
</feature>
<reference evidence="12 13" key="1">
    <citation type="submission" date="2020-01" db="EMBL/GenBank/DDBJ databases">
        <title>Paenibacillus soybeanensis sp. nov. isolated from the nodules of soybean (Glycine max(L.) Merr).</title>
        <authorList>
            <person name="Wang H."/>
        </authorList>
    </citation>
    <scope>NUCLEOTIDE SEQUENCE [LARGE SCALE GENOMIC DNA]</scope>
    <source>
        <strain evidence="12 13">DSM 23054</strain>
    </source>
</reference>
<evidence type="ECO:0000259" key="10">
    <source>
        <dbReference type="Pfam" id="PF05504"/>
    </source>
</evidence>
<dbReference type="InterPro" id="IPR057336">
    <property type="entry name" value="GerAC_N"/>
</dbReference>
<dbReference type="Pfam" id="PF05504">
    <property type="entry name" value="Spore_GerAC"/>
    <property type="match status" value="1"/>
</dbReference>
<dbReference type="AlphaFoldDB" id="A0A7X4YVQ9"/>
<evidence type="ECO:0000259" key="11">
    <source>
        <dbReference type="Pfam" id="PF25198"/>
    </source>
</evidence>
<dbReference type="OrthoDB" id="2569624at2"/>
<dbReference type="GO" id="GO:0016020">
    <property type="term" value="C:membrane"/>
    <property type="evidence" value="ECO:0007669"/>
    <property type="project" value="UniProtKB-SubCell"/>
</dbReference>
<dbReference type="InterPro" id="IPR046953">
    <property type="entry name" value="Spore_GerAC-like_C"/>
</dbReference>
<dbReference type="InterPro" id="IPR038501">
    <property type="entry name" value="Spore_GerAC_C_sf"/>
</dbReference>
<evidence type="ECO:0000256" key="5">
    <source>
        <dbReference type="ARBA" id="ARBA00023136"/>
    </source>
</evidence>
<dbReference type="RefSeq" id="WP_161705434.1">
    <property type="nucleotide sequence ID" value="NZ_JAAAMU010000033.1"/>
</dbReference>
<keyword evidence="13" id="KW-1185">Reference proteome</keyword>
<organism evidence="12 13">
    <name type="scientific">Paenibacillus sacheonensis</name>
    <dbReference type="NCBI Taxonomy" id="742054"/>
    <lineage>
        <taxon>Bacteria</taxon>
        <taxon>Bacillati</taxon>
        <taxon>Bacillota</taxon>
        <taxon>Bacilli</taxon>
        <taxon>Bacillales</taxon>
        <taxon>Paenibacillaceae</taxon>
        <taxon>Paenibacillus</taxon>
    </lineage>
</organism>
<evidence type="ECO:0008006" key="14">
    <source>
        <dbReference type="Google" id="ProtNLM"/>
    </source>
</evidence>
<gene>
    <name evidence="12" type="ORF">GT003_31205</name>
</gene>
<feature type="region of interest" description="Disordered" evidence="8">
    <location>
        <begin position="250"/>
        <end position="277"/>
    </location>
</feature>
<comment type="caution">
    <text evidence="12">The sequence shown here is derived from an EMBL/GenBank/DDBJ whole genome shotgun (WGS) entry which is preliminary data.</text>
</comment>
<evidence type="ECO:0000256" key="8">
    <source>
        <dbReference type="SAM" id="MobiDB-lite"/>
    </source>
</evidence>
<comment type="subcellular location">
    <subcellularLocation>
        <location evidence="1">Membrane</location>
        <topology evidence="1">Lipid-anchor</topology>
    </subcellularLocation>
</comment>
<proteinExistence type="inferred from homology"/>
<evidence type="ECO:0000313" key="13">
    <source>
        <dbReference type="Proteomes" id="UP000558113"/>
    </source>
</evidence>
<dbReference type="Pfam" id="PF25198">
    <property type="entry name" value="Spore_GerAC_N"/>
    <property type="match status" value="1"/>
</dbReference>
<keyword evidence="5" id="KW-0472">Membrane</keyword>
<feature type="domain" description="Spore germination protein N-terminal" evidence="11">
    <location>
        <begin position="27"/>
        <end position="200"/>
    </location>
</feature>
<evidence type="ECO:0000256" key="1">
    <source>
        <dbReference type="ARBA" id="ARBA00004635"/>
    </source>
</evidence>
<evidence type="ECO:0000313" key="12">
    <source>
        <dbReference type="EMBL" id="NBC73433.1"/>
    </source>
</evidence>
<comment type="similarity">
    <text evidence="2">Belongs to the GerABKC lipoprotein family.</text>
</comment>
<evidence type="ECO:0000256" key="9">
    <source>
        <dbReference type="SAM" id="SignalP"/>
    </source>
</evidence>
<protein>
    <recommendedName>
        <fullName evidence="14">Ger(X)C family spore germination protein</fullName>
    </recommendedName>
</protein>
<evidence type="ECO:0000256" key="4">
    <source>
        <dbReference type="ARBA" id="ARBA00022729"/>
    </source>
</evidence>
<accession>A0A7X4YVQ9</accession>
<feature type="compositionally biased region" description="Polar residues" evidence="8">
    <location>
        <begin position="266"/>
        <end position="277"/>
    </location>
</feature>
<feature type="domain" description="Spore germination GerAC-like C-terminal" evidence="10">
    <location>
        <begin position="215"/>
        <end position="404"/>
    </location>
</feature>